<dbReference type="Gene3D" id="3.30.70.600">
    <property type="entry name" value="Ribosomal protein S10 domain"/>
    <property type="match status" value="1"/>
</dbReference>
<accession>A0A7C5SPQ9</accession>
<name>A0A7C5SPQ9_9DEIN</name>
<comment type="caution">
    <text evidence="1">The sequence shown here is derived from an EMBL/GenBank/DDBJ whole genome shotgun (WGS) entry which is preliminary data.</text>
</comment>
<dbReference type="Proteomes" id="UP000886105">
    <property type="component" value="Unassembled WGS sequence"/>
</dbReference>
<dbReference type="AlphaFoldDB" id="A0A7C5SPQ9"/>
<keyword evidence="1" id="KW-0689">Ribosomal protein</keyword>
<dbReference type="EMBL" id="DRNZ01000231">
    <property type="protein sequence ID" value="HHO58245.1"/>
    <property type="molecule type" value="Genomic_DNA"/>
</dbReference>
<dbReference type="InterPro" id="IPR036838">
    <property type="entry name" value="Ribosomal_uS10_dom_sf"/>
</dbReference>
<gene>
    <name evidence="1" type="ORF">ENJ85_03635</name>
</gene>
<feature type="non-terminal residue" evidence="1">
    <location>
        <position position="1"/>
    </location>
</feature>
<proteinExistence type="predicted"/>
<protein>
    <submittedName>
        <fullName evidence="1">30S ribosomal protein S10</fullName>
    </submittedName>
</protein>
<reference evidence="1" key="1">
    <citation type="journal article" date="2020" name="mSystems">
        <title>Genome- and Community-Level Interaction Insights into Carbon Utilization and Element Cycling Functions of Hydrothermarchaeota in Hydrothermal Sediment.</title>
        <authorList>
            <person name="Zhou Z."/>
            <person name="Liu Y."/>
            <person name="Xu W."/>
            <person name="Pan J."/>
            <person name="Luo Z.H."/>
            <person name="Li M."/>
        </authorList>
    </citation>
    <scope>NUCLEOTIDE SEQUENCE [LARGE SCALE GENOMIC DNA]</scope>
    <source>
        <strain evidence="1">HyVt-523</strain>
    </source>
</reference>
<sequence>ITNPNKKTIESLMTLDLPTGVEIEIKTVGGGR</sequence>
<dbReference type="GO" id="GO:0005840">
    <property type="term" value="C:ribosome"/>
    <property type="evidence" value="ECO:0007669"/>
    <property type="project" value="UniProtKB-KW"/>
</dbReference>
<organism evidence="1">
    <name type="scientific">Oceanithermus profundus</name>
    <dbReference type="NCBI Taxonomy" id="187137"/>
    <lineage>
        <taxon>Bacteria</taxon>
        <taxon>Thermotogati</taxon>
        <taxon>Deinococcota</taxon>
        <taxon>Deinococci</taxon>
        <taxon>Thermales</taxon>
        <taxon>Thermaceae</taxon>
        <taxon>Oceanithermus</taxon>
    </lineage>
</organism>
<evidence type="ECO:0000313" key="1">
    <source>
        <dbReference type="EMBL" id="HHO58245.1"/>
    </source>
</evidence>
<keyword evidence="1" id="KW-0687">Ribonucleoprotein</keyword>